<feature type="domain" description="AsmA" evidence="1">
    <location>
        <begin position="197"/>
        <end position="560"/>
    </location>
</feature>
<feature type="domain" description="AsmA" evidence="1">
    <location>
        <begin position="22"/>
        <end position="178"/>
    </location>
</feature>
<accession>A0ABZ0Y1U8</accession>
<evidence type="ECO:0000313" key="3">
    <source>
        <dbReference type="Proteomes" id="UP001326110"/>
    </source>
</evidence>
<dbReference type="Proteomes" id="UP001326110">
    <property type="component" value="Chromosome"/>
</dbReference>
<protein>
    <submittedName>
        <fullName evidence="2">AsmA family protein</fullName>
    </submittedName>
</protein>
<dbReference type="PANTHER" id="PTHR30441">
    <property type="entry name" value="DUF748 DOMAIN-CONTAINING PROTEIN"/>
    <property type="match status" value="1"/>
</dbReference>
<evidence type="ECO:0000313" key="2">
    <source>
        <dbReference type="EMBL" id="WQH06012.1"/>
    </source>
</evidence>
<dbReference type="PANTHER" id="PTHR30441:SF9">
    <property type="entry name" value="ASMA FAMILY PROTEIN YHJG"/>
    <property type="match status" value="1"/>
</dbReference>
<sequence length="669" mass="71336">MSPALLRRRSVRIVLVVAGVGVLATAAAAIALATYDWNSARPWISQRIGEAIDRPFAIRGPLALAWRQQGSGANRTWRDYLPLPHLVARDVHIGQPAAMQAGGEFASVGQFAFAVELLPLLRQRIVVPVLRFEQPQLWLLRDEAGRNNWTFQQDDKQPAWQLAVQRVVLTRGVVNYRDASTHVDAVATVDSIATDKTYGVAWTLKGKWNEQAINGSGKSGAVLGLQEHATPYPLAASLDVGGTRIAAEGTLTRPAALTALDLKLKISGPSMARLYGITGVLLPETPPFSTEGRLTGSINRTGSHWRYQDFTGRVGSSDIAGRLDYRSATPRPLLTGTVTSQLLQFADLGPLVGADSAASRAARGAETVQPRNRVLPVEAFRKDRWTALDADVRLEARRVTRGQGLPVQNVETQVHMKDGVLSMKPLNFDIAGGRFASNIVLDGSGKVDPRAIRAELKADLRRLQLKQLFPNIDGMRATVGEVNADVALTASGNSVADLLGTSNGDFKGAVSGGSVSKLMLEEMGLNLGSVVVTRLFGDEQVKLNCLVADFGVQNGLMRSRLFVVDTAEAVINASGTVNLANEKLDLTLKPDARSMRILSLRSPIYVRGTFKDTDVSIDKGSMALRAGGAVALALVAPVAAIVPLVTTGSGASPASQCPALLARGPAAGK</sequence>
<name>A0ABZ0Y1U8_9BURK</name>
<gene>
    <name evidence="2" type="ORF">SR858_06655</name>
</gene>
<dbReference type="InterPro" id="IPR007844">
    <property type="entry name" value="AsmA"/>
</dbReference>
<dbReference type="InterPro" id="IPR052894">
    <property type="entry name" value="AsmA-related"/>
</dbReference>
<proteinExistence type="predicted"/>
<evidence type="ECO:0000259" key="1">
    <source>
        <dbReference type="Pfam" id="PF05170"/>
    </source>
</evidence>
<dbReference type="EMBL" id="CP140152">
    <property type="protein sequence ID" value="WQH06012.1"/>
    <property type="molecule type" value="Genomic_DNA"/>
</dbReference>
<dbReference type="Pfam" id="PF05170">
    <property type="entry name" value="AsmA"/>
    <property type="match status" value="2"/>
</dbReference>
<reference evidence="2 3" key="1">
    <citation type="submission" date="2023-11" db="EMBL/GenBank/DDBJ databases">
        <title>MicrobeMod: A computational toolkit for identifying prokaryotic methylation and restriction-modification with nanopore sequencing.</title>
        <authorList>
            <person name="Crits-Christoph A."/>
            <person name="Kang S.C."/>
            <person name="Lee H."/>
            <person name="Ostrov N."/>
        </authorList>
    </citation>
    <scope>NUCLEOTIDE SEQUENCE [LARGE SCALE GENOMIC DNA]</scope>
    <source>
        <strain evidence="2 3">ATCC 25935</strain>
    </source>
</reference>
<keyword evidence="3" id="KW-1185">Reference proteome</keyword>
<organism evidence="2 3">
    <name type="scientific">Duganella zoogloeoides</name>
    <dbReference type="NCBI Taxonomy" id="75659"/>
    <lineage>
        <taxon>Bacteria</taxon>
        <taxon>Pseudomonadati</taxon>
        <taxon>Pseudomonadota</taxon>
        <taxon>Betaproteobacteria</taxon>
        <taxon>Burkholderiales</taxon>
        <taxon>Oxalobacteraceae</taxon>
        <taxon>Telluria group</taxon>
        <taxon>Duganella</taxon>
    </lineage>
</organism>